<dbReference type="InterPro" id="IPR001206">
    <property type="entry name" value="Diacylglycerol_kinase_cat_dom"/>
</dbReference>
<keyword evidence="7" id="KW-0444">Lipid biosynthesis</keyword>
<keyword evidence="7" id="KW-0594">Phospholipid biosynthesis</keyword>
<dbReference type="Pfam" id="PF19279">
    <property type="entry name" value="YegS_C"/>
    <property type="match status" value="1"/>
</dbReference>
<evidence type="ECO:0000313" key="10">
    <source>
        <dbReference type="EMBL" id="TWT28978.1"/>
    </source>
</evidence>
<evidence type="ECO:0000256" key="6">
    <source>
        <dbReference type="ARBA" id="ARBA00022840"/>
    </source>
</evidence>
<evidence type="ECO:0000256" key="4">
    <source>
        <dbReference type="ARBA" id="ARBA00022741"/>
    </source>
</evidence>
<evidence type="ECO:0000259" key="9">
    <source>
        <dbReference type="PROSITE" id="PS50146"/>
    </source>
</evidence>
<keyword evidence="3" id="KW-0808">Transferase</keyword>
<reference evidence="10 11" key="1">
    <citation type="submission" date="2019-08" db="EMBL/GenBank/DDBJ databases">
        <authorList>
            <person name="Lei W."/>
        </authorList>
    </citation>
    <scope>NUCLEOTIDE SEQUENCE [LARGE SCALE GENOMIC DNA]</scope>
    <source>
        <strain evidence="10 11">CCUG 58627</strain>
    </source>
</reference>
<dbReference type="RefSeq" id="WP_146323094.1">
    <property type="nucleotide sequence ID" value="NZ_BAABLR010000076.1"/>
</dbReference>
<keyword evidence="5 10" id="KW-0418">Kinase</keyword>
<keyword evidence="4" id="KW-0547">Nucleotide-binding</keyword>
<proteinExistence type="inferred from homology"/>
<evidence type="ECO:0000256" key="1">
    <source>
        <dbReference type="ARBA" id="ARBA00001946"/>
    </source>
</evidence>
<dbReference type="PANTHER" id="PTHR12358">
    <property type="entry name" value="SPHINGOSINE KINASE"/>
    <property type="match status" value="1"/>
</dbReference>
<dbReference type="AlphaFoldDB" id="A0A5C5USE4"/>
<organism evidence="10 11">
    <name type="scientific">Corynebacterium canis</name>
    <dbReference type="NCBI Taxonomy" id="679663"/>
    <lineage>
        <taxon>Bacteria</taxon>
        <taxon>Bacillati</taxon>
        <taxon>Actinomycetota</taxon>
        <taxon>Actinomycetes</taxon>
        <taxon>Mycobacteriales</taxon>
        <taxon>Corynebacteriaceae</taxon>
        <taxon>Corynebacterium</taxon>
    </lineage>
</organism>
<dbReference type="PANTHER" id="PTHR12358:SF54">
    <property type="entry name" value="SPHINGOSINE KINASE RELATED PROTEIN"/>
    <property type="match status" value="1"/>
</dbReference>
<comment type="caution">
    <text evidence="10">The sequence shown here is derived from an EMBL/GenBank/DDBJ whole genome shotgun (WGS) entry which is preliminary data.</text>
</comment>
<feature type="domain" description="DAGKc" evidence="9">
    <location>
        <begin position="1"/>
        <end position="133"/>
    </location>
</feature>
<evidence type="ECO:0000313" key="11">
    <source>
        <dbReference type="Proteomes" id="UP000320791"/>
    </source>
</evidence>
<name>A0A5C5USE4_9CORY</name>
<dbReference type="Proteomes" id="UP000320791">
    <property type="component" value="Unassembled WGS sequence"/>
</dbReference>
<keyword evidence="8" id="KW-1208">Phospholipid metabolism</keyword>
<protein>
    <submittedName>
        <fullName evidence="10">Diacylglycerol kinase</fullName>
    </submittedName>
</protein>
<dbReference type="Gene3D" id="3.40.50.10330">
    <property type="entry name" value="Probable inorganic polyphosphate/atp-NAD kinase, domain 1"/>
    <property type="match status" value="1"/>
</dbReference>
<evidence type="ECO:0000256" key="5">
    <source>
        <dbReference type="ARBA" id="ARBA00022777"/>
    </source>
</evidence>
<evidence type="ECO:0000256" key="2">
    <source>
        <dbReference type="ARBA" id="ARBA00005983"/>
    </source>
</evidence>
<dbReference type="GO" id="GO:0016301">
    <property type="term" value="F:kinase activity"/>
    <property type="evidence" value="ECO:0007669"/>
    <property type="project" value="UniProtKB-KW"/>
</dbReference>
<dbReference type="InterPro" id="IPR016064">
    <property type="entry name" value="NAD/diacylglycerol_kinase_sf"/>
</dbReference>
<dbReference type="PROSITE" id="PS50146">
    <property type="entry name" value="DAGK"/>
    <property type="match status" value="1"/>
</dbReference>
<dbReference type="EMBL" id="VOHM01000001">
    <property type="protein sequence ID" value="TWT28978.1"/>
    <property type="molecule type" value="Genomic_DNA"/>
</dbReference>
<dbReference type="InterPro" id="IPR017438">
    <property type="entry name" value="ATP-NAD_kinase_N"/>
</dbReference>
<dbReference type="GO" id="GO:0005524">
    <property type="term" value="F:ATP binding"/>
    <property type="evidence" value="ECO:0007669"/>
    <property type="project" value="UniProtKB-KW"/>
</dbReference>
<gene>
    <name evidence="10" type="ORF">FRX94_00185</name>
</gene>
<evidence type="ECO:0000256" key="7">
    <source>
        <dbReference type="ARBA" id="ARBA00023209"/>
    </source>
</evidence>
<dbReference type="SUPFAM" id="SSF111331">
    <property type="entry name" value="NAD kinase/diacylglycerol kinase-like"/>
    <property type="match status" value="1"/>
</dbReference>
<evidence type="ECO:0000256" key="8">
    <source>
        <dbReference type="ARBA" id="ARBA00023264"/>
    </source>
</evidence>
<keyword evidence="6" id="KW-0067">ATP-binding</keyword>
<dbReference type="Pfam" id="PF00781">
    <property type="entry name" value="DAGK_cat"/>
    <property type="match status" value="1"/>
</dbReference>
<dbReference type="OrthoDB" id="142078at2"/>
<dbReference type="Gene3D" id="2.60.200.40">
    <property type="match status" value="1"/>
</dbReference>
<dbReference type="InterPro" id="IPR050187">
    <property type="entry name" value="Lipid_Phosphate_FormReg"/>
</dbReference>
<keyword evidence="7" id="KW-0443">Lipid metabolism</keyword>
<sequence>MTGNRIGIIWNPTKTDKAALEAAFDRRLVNVENLEVAWYETTPEDAGQMAAQRAIDAGATLIFAAGGDGTIRAVAEHLAVTKSTAEMSIIPLGTGNLLARNLGVPLNNPTAAFNRAFINNPRRIDIGWAEISTAAGHCRHAFVVMAGFGIDAHMITETNDSLKETAGWLAYLESVGRAVSASELVDIRLRLPRRHPEHGKKTKKLRAHTLIIGNCGTLQSGFRLLPDADPSDGELDILVLQARGIWGWLDTLRNVVWDNGIKRVFTRHMSAHSSSTITHRRATEFTIILAEPRIFEIDGDEVGETTRIEVTIQPGAIRVR</sequence>
<comment type="similarity">
    <text evidence="2">Belongs to the diacylglycerol/lipid kinase family.</text>
</comment>
<dbReference type="InterPro" id="IPR045540">
    <property type="entry name" value="YegS/DAGK_C"/>
</dbReference>
<dbReference type="GO" id="GO:0008654">
    <property type="term" value="P:phospholipid biosynthetic process"/>
    <property type="evidence" value="ECO:0007669"/>
    <property type="project" value="UniProtKB-KW"/>
</dbReference>
<accession>A0A5C5USE4</accession>
<keyword evidence="11" id="KW-1185">Reference proteome</keyword>
<dbReference type="SMART" id="SM00046">
    <property type="entry name" value="DAGKc"/>
    <property type="match status" value="1"/>
</dbReference>
<evidence type="ECO:0000256" key="3">
    <source>
        <dbReference type="ARBA" id="ARBA00022679"/>
    </source>
</evidence>
<comment type="cofactor">
    <cofactor evidence="1">
        <name>Mg(2+)</name>
        <dbReference type="ChEBI" id="CHEBI:18420"/>
    </cofactor>
</comment>